<dbReference type="GO" id="GO:0016625">
    <property type="term" value="F:oxidoreductase activity, acting on the aldehyde or oxo group of donors, iron-sulfur protein as acceptor"/>
    <property type="evidence" value="ECO:0007669"/>
    <property type="project" value="InterPro"/>
</dbReference>
<evidence type="ECO:0000256" key="9">
    <source>
        <dbReference type="SAM" id="MobiDB-lite"/>
    </source>
</evidence>
<reference evidence="11 12" key="2">
    <citation type="journal article" date="2014" name="PLoS Genet.">
        <title>Phylogenetically driven sequencing of extremely halophilic archaea reveals strategies for static and dynamic osmo-response.</title>
        <authorList>
            <person name="Becker E.A."/>
            <person name="Seitzer P.M."/>
            <person name="Tritt A."/>
            <person name="Larsen D."/>
            <person name="Krusor M."/>
            <person name="Yao A.I."/>
            <person name="Wu D."/>
            <person name="Madern D."/>
            <person name="Eisen J.A."/>
            <person name="Darling A.E."/>
            <person name="Facciotti M.T."/>
        </authorList>
    </citation>
    <scope>NUCLEOTIDE SEQUENCE [LARGE SCALE GENOMIC DNA]</scope>
    <source>
        <strain evidence="12">ATCC 29605 / DSM 3757 / JCM 8879 / NBRC 14742 / NCIMB 2012 / VKM B-1768 / DS2</strain>
    </source>
</reference>
<gene>
    <name evidence="11" type="ORF">C498_02410</name>
</gene>
<feature type="domain" description="Aldehyde ferredoxin oxidoreductase N-terminal" evidence="10">
    <location>
        <begin position="5"/>
        <end position="203"/>
    </location>
</feature>
<dbReference type="SUPFAM" id="SSF48310">
    <property type="entry name" value="Aldehyde ferredoxin oxidoreductase, C-terminal domains"/>
    <property type="match status" value="1"/>
</dbReference>
<protein>
    <submittedName>
        <fullName evidence="11">Aldehyde ferredoxin oxidoreductase</fullName>
    </submittedName>
</protein>
<dbReference type="Gene3D" id="1.10.599.10">
    <property type="entry name" value="Aldehyde Ferredoxin Oxidoreductase Protein, subunit A, domain 3"/>
    <property type="match status" value="1"/>
</dbReference>
<dbReference type="InterPro" id="IPR013984">
    <property type="entry name" value="Ald_Fedxn_OxRdtase_dom2"/>
</dbReference>
<comment type="caution">
    <text evidence="11">The sequence shown here is derived from an EMBL/GenBank/DDBJ whole genome shotgun (WGS) entry which is preliminary data.</text>
</comment>
<dbReference type="GO" id="GO:0009055">
    <property type="term" value="F:electron transfer activity"/>
    <property type="evidence" value="ECO:0007669"/>
    <property type="project" value="InterPro"/>
</dbReference>
<evidence type="ECO:0000256" key="2">
    <source>
        <dbReference type="ARBA" id="ARBA00011032"/>
    </source>
</evidence>
<comment type="cofactor">
    <cofactor evidence="8">
        <name>tungstopterin</name>
        <dbReference type="ChEBI" id="CHEBI:30402"/>
    </cofactor>
</comment>
<dbReference type="InterPro" id="IPR013983">
    <property type="entry name" value="Ald_Fedxn_OxRdtase_N"/>
</dbReference>
<evidence type="ECO:0000256" key="6">
    <source>
        <dbReference type="ARBA" id="ARBA00023004"/>
    </source>
</evidence>
<keyword evidence="6" id="KW-0408">Iron</keyword>
<accession>A0A384K822</accession>
<dbReference type="EMBL" id="AOHU01000021">
    <property type="protein sequence ID" value="ELY36962.1"/>
    <property type="molecule type" value="Genomic_DNA"/>
</dbReference>
<evidence type="ECO:0000256" key="7">
    <source>
        <dbReference type="ARBA" id="ARBA00023014"/>
    </source>
</evidence>
<dbReference type="GO" id="GO:0051539">
    <property type="term" value="F:4 iron, 4 sulfur cluster binding"/>
    <property type="evidence" value="ECO:0007669"/>
    <property type="project" value="UniProtKB-KW"/>
</dbReference>
<dbReference type="OrthoDB" id="30771at2157"/>
<dbReference type="AlphaFoldDB" id="A0A384K822"/>
<evidence type="ECO:0000313" key="12">
    <source>
        <dbReference type="Proteomes" id="UP000011532"/>
    </source>
</evidence>
<evidence type="ECO:0000313" key="11">
    <source>
        <dbReference type="EMBL" id="ELY36962.1"/>
    </source>
</evidence>
<name>A0A384K822_HALVD</name>
<dbReference type="Pfam" id="PF01314">
    <property type="entry name" value="AFOR_C"/>
    <property type="match status" value="1"/>
</dbReference>
<evidence type="ECO:0000259" key="10">
    <source>
        <dbReference type="SMART" id="SM00790"/>
    </source>
</evidence>
<dbReference type="GeneID" id="8919033"/>
<dbReference type="Pfam" id="PF02730">
    <property type="entry name" value="AFOR_N"/>
    <property type="match status" value="1"/>
</dbReference>
<reference evidence="12" key="1">
    <citation type="submission" date="2012-11" db="EMBL/GenBank/DDBJ databases">
        <authorList>
            <person name="Becker E.A."/>
            <person name="Seitzer P."/>
            <person name="Tritt A."/>
            <person name="Larsen D."/>
            <person name="Yao A."/>
            <person name="Wu D."/>
            <person name="Darling A."/>
            <person name="Eisen J.A."/>
            <person name="Facciotti M.T."/>
        </authorList>
    </citation>
    <scope>NUCLEOTIDE SEQUENCE [LARGE SCALE GENOMIC DNA]</scope>
    <source>
        <strain evidence="12">ATCC 29605 / DSM 3757 / JCM 8879 / NBRC 14742 / NCIMB 2012 / VKM B-1768 / DS2</strain>
    </source>
</reference>
<dbReference type="Gene3D" id="1.10.569.10">
    <property type="entry name" value="Aldehyde Ferredoxin Oxidoreductase Protein, subunit A, domain 2"/>
    <property type="match status" value="1"/>
</dbReference>
<keyword evidence="7" id="KW-0411">Iron-sulfur</keyword>
<evidence type="ECO:0000256" key="8">
    <source>
        <dbReference type="ARBA" id="ARBA00049934"/>
    </source>
</evidence>
<organism evidence="11 12">
    <name type="scientific">Haloferax volcanii (strain ATCC 29605 / DSM 3757 / JCM 8879 / NBRC 14742 / NCIMB 2012 / VKM B-1768 / DS2)</name>
    <name type="common">Halobacterium volcanii</name>
    <dbReference type="NCBI Taxonomy" id="309800"/>
    <lineage>
        <taxon>Archaea</taxon>
        <taxon>Methanobacteriati</taxon>
        <taxon>Methanobacteriota</taxon>
        <taxon>Stenosarchaea group</taxon>
        <taxon>Halobacteria</taxon>
        <taxon>Halobacteriales</taxon>
        <taxon>Haloferacaceae</taxon>
        <taxon>Haloferax</taxon>
    </lineage>
</organism>
<dbReference type="RefSeq" id="WP_004041291.1">
    <property type="nucleotide sequence ID" value="NC_013964.1"/>
</dbReference>
<dbReference type="InterPro" id="IPR036503">
    <property type="entry name" value="Ald_Fedxn_OxRdtase_N_sf"/>
</dbReference>
<dbReference type="InterPro" id="IPR051919">
    <property type="entry name" value="W-dependent_AOR"/>
</dbReference>
<dbReference type="SUPFAM" id="SSF56228">
    <property type="entry name" value="Aldehyde ferredoxin oxidoreductase, N-terminal domain"/>
    <property type="match status" value="1"/>
</dbReference>
<dbReference type="InterPro" id="IPR036021">
    <property type="entry name" value="Tungsten_al_ferr_oxy-like_C"/>
</dbReference>
<keyword evidence="5" id="KW-0560">Oxidoreductase</keyword>
<dbReference type="InterPro" id="IPR013985">
    <property type="entry name" value="Ald_Fedxn_OxRdtase_dom3"/>
</dbReference>
<comment type="similarity">
    <text evidence="2">Belongs to the AOR/FOR family.</text>
</comment>
<dbReference type="PANTHER" id="PTHR30038">
    <property type="entry name" value="ALDEHYDE FERREDOXIN OXIDOREDUCTASE"/>
    <property type="match status" value="1"/>
</dbReference>
<dbReference type="Gene3D" id="3.60.9.10">
    <property type="entry name" value="Aldehyde ferredoxin oxidoreductase, N-terminal domain"/>
    <property type="match status" value="1"/>
</dbReference>
<evidence type="ECO:0000256" key="4">
    <source>
        <dbReference type="ARBA" id="ARBA00022723"/>
    </source>
</evidence>
<feature type="region of interest" description="Disordered" evidence="9">
    <location>
        <begin position="520"/>
        <end position="539"/>
    </location>
</feature>
<dbReference type="Proteomes" id="UP000011532">
    <property type="component" value="Unassembled WGS sequence"/>
</dbReference>
<dbReference type="InterPro" id="IPR001203">
    <property type="entry name" value="OxRdtase_Ald_Fedxn_C"/>
</dbReference>
<sequence>MAPPIADRLLRVDLSAGSVESTPIPDEWRRRYVGGKGLGARYLYDELDAGVDPLGEENAMLFVLGPLSGYLPGESRYAAITKSPLTGCFLDSYAGGEFPDSLAGALGSHMGLLVTGVASEPVRLVVEDGDATIEPAETWGAGTVDTAQAFPNAAVACIGPAGERRVAYATIASDAGDHHAGRGGAGAVMGSKRLKAVVARGAPPDADGLDDLRDAYAAKYRETDTGRWLRASGTVETIDFANEIGALSTRGWSDGQFEAAEELGITTVEDRAVGRERADTETPGGYRVATEDGDHVPRGATAMTLGAGLDIDDFDAVAVLGRTCDRLGMDLISAGSAVAWTVKANAAGVLDRSLSFGEPDGARALLQEIAERESELGDALADGVEAAATRFGGRDLVPTVKSMELPAYDPRGAQSMALAYATSDRGACHRRARPIEREVFDGDWGADRTAAEVIREQDRRSTLWSLIADDFFGDALDDLGREWLESVGLDPAGGLATVGERIWNVTRLFNVREGISREDDSLPAALQEPLESGPRAGATVDRDDFDSMLDAYYRRRGWTVDGVPTAQTIDRLGLAALTDDFDTLDD</sequence>
<proteinExistence type="inferred from homology"/>
<keyword evidence="3" id="KW-0004">4Fe-4S</keyword>
<feature type="region of interest" description="Disordered" evidence="9">
    <location>
        <begin position="274"/>
        <end position="295"/>
    </location>
</feature>
<dbReference type="GO" id="GO:0046872">
    <property type="term" value="F:metal ion binding"/>
    <property type="evidence" value="ECO:0007669"/>
    <property type="project" value="UniProtKB-KW"/>
</dbReference>
<keyword evidence="4" id="KW-0479">Metal-binding</keyword>
<evidence type="ECO:0000256" key="1">
    <source>
        <dbReference type="ARBA" id="ARBA00001966"/>
    </source>
</evidence>
<comment type="cofactor">
    <cofactor evidence="1">
        <name>[4Fe-4S] cluster</name>
        <dbReference type="ChEBI" id="CHEBI:49883"/>
    </cofactor>
</comment>
<dbReference type="SMART" id="SM00790">
    <property type="entry name" value="AFOR_N"/>
    <property type="match status" value="1"/>
</dbReference>
<dbReference type="PANTHER" id="PTHR30038:SF7">
    <property type="entry name" value="TUNGSTEN-CONTAINING GLYCERALDEHYDE-3-PHOSPHATE:FERREDOXIN OXIDOREDUCTASE"/>
    <property type="match status" value="1"/>
</dbReference>
<evidence type="ECO:0000256" key="3">
    <source>
        <dbReference type="ARBA" id="ARBA00022485"/>
    </source>
</evidence>
<evidence type="ECO:0000256" key="5">
    <source>
        <dbReference type="ARBA" id="ARBA00023002"/>
    </source>
</evidence>